<protein>
    <submittedName>
        <fullName evidence="2">Uncharacterized protein</fullName>
    </submittedName>
</protein>
<proteinExistence type="predicted"/>
<name>A0ABM7LG67_9PSED</name>
<accession>A0ABM7LG67</accession>
<evidence type="ECO:0000313" key="2">
    <source>
        <dbReference type="EMBL" id="BCD88603.1"/>
    </source>
</evidence>
<feature type="compositionally biased region" description="Polar residues" evidence="1">
    <location>
        <begin position="29"/>
        <end position="42"/>
    </location>
</feature>
<sequence length="76" mass="7979">MGSAAPRPKREALLSTRILVGPGVMEATKANSRKGSNCSMVSPRNEGEEKGKRTSARAPVKTSPMVTAAPGSVWKL</sequence>
<evidence type="ECO:0000313" key="3">
    <source>
        <dbReference type="Proteomes" id="UP001064896"/>
    </source>
</evidence>
<reference evidence="2" key="1">
    <citation type="submission" date="2020-05" db="EMBL/GenBank/DDBJ databases">
        <title>Complete genome sequence of Pseudomonas sp. Sm006.</title>
        <authorList>
            <person name="Takeuchi K."/>
            <person name="Someya N."/>
        </authorList>
    </citation>
    <scope>NUCLEOTIDE SEQUENCE</scope>
    <source>
        <strain evidence="2">Sm006</strain>
    </source>
</reference>
<organism evidence="2 3">
    <name type="scientific">Pseudomonas solani</name>
    <dbReference type="NCBI Taxonomy" id="2731552"/>
    <lineage>
        <taxon>Bacteria</taxon>
        <taxon>Pseudomonadati</taxon>
        <taxon>Pseudomonadota</taxon>
        <taxon>Gammaproteobacteria</taxon>
        <taxon>Pseudomonadales</taxon>
        <taxon>Pseudomonadaceae</taxon>
        <taxon>Pseudomonas</taxon>
    </lineage>
</organism>
<dbReference type="EMBL" id="AP023081">
    <property type="protein sequence ID" value="BCD88603.1"/>
    <property type="molecule type" value="Genomic_DNA"/>
</dbReference>
<evidence type="ECO:0000256" key="1">
    <source>
        <dbReference type="SAM" id="MobiDB-lite"/>
    </source>
</evidence>
<feature type="region of interest" description="Disordered" evidence="1">
    <location>
        <begin position="28"/>
        <end position="76"/>
    </location>
</feature>
<dbReference type="Proteomes" id="UP001064896">
    <property type="component" value="Chromosome"/>
</dbReference>
<keyword evidence="3" id="KW-1185">Reference proteome</keyword>
<gene>
    <name evidence="2" type="ORF">PSm6_50100</name>
</gene>